<dbReference type="PROSITE" id="PS51257">
    <property type="entry name" value="PROKAR_LIPOPROTEIN"/>
    <property type="match status" value="1"/>
</dbReference>
<evidence type="ECO:0000256" key="1">
    <source>
        <dbReference type="SAM" id="MobiDB-lite"/>
    </source>
</evidence>
<dbReference type="RefSeq" id="WP_190203789.1">
    <property type="nucleotide sequence ID" value="NZ_BNBI01000004.1"/>
</dbReference>
<reference evidence="4" key="2">
    <citation type="submission" date="2020-09" db="EMBL/GenBank/DDBJ databases">
        <authorList>
            <person name="Sun Q."/>
            <person name="Ohkuma M."/>
        </authorList>
    </citation>
    <scope>NUCLEOTIDE SEQUENCE</scope>
    <source>
        <strain evidence="4">JCM 4477</strain>
    </source>
</reference>
<keyword evidence="5" id="KW-1185">Reference proteome</keyword>
<reference evidence="4" key="1">
    <citation type="journal article" date="2014" name="Int. J. Syst. Evol. Microbiol.">
        <title>Complete genome sequence of Corynebacterium casei LMG S-19264T (=DSM 44701T), isolated from a smear-ripened cheese.</title>
        <authorList>
            <consortium name="US DOE Joint Genome Institute (JGI-PGF)"/>
            <person name="Walter F."/>
            <person name="Albersmeier A."/>
            <person name="Kalinowski J."/>
            <person name="Ruckert C."/>
        </authorList>
    </citation>
    <scope>NUCLEOTIDE SEQUENCE</scope>
    <source>
        <strain evidence="4">JCM 4477</strain>
    </source>
</reference>
<sequence length="221" mass="21649">MNRRLRTALTVSAALTAGVLMSACEIGGSDAVDEPATTTAAGTATPGTTGSSSPAAANEGDTTDESSGGTGTRADSGSASAAADTSQVGQLCGSNDLSWSAQPMTQAGGYYRISVRAKSGITCVLPGGLPVIAFGSGGIEAGPAEQAAGEEITLSGAKTAYAGVSPKSTGGDTGVEYTSVIVSVSGDDPHPVSLKVPAVVVDKPIVTNWHTDPADAVPFTS</sequence>
<feature type="domain" description="DUF4232" evidence="3">
    <location>
        <begin position="92"/>
        <end position="210"/>
    </location>
</feature>
<evidence type="ECO:0000259" key="3">
    <source>
        <dbReference type="Pfam" id="PF14016"/>
    </source>
</evidence>
<protein>
    <recommendedName>
        <fullName evidence="3">DUF4232 domain-containing protein</fullName>
    </recommendedName>
</protein>
<feature type="chain" id="PRO_5038625137" description="DUF4232 domain-containing protein" evidence="2">
    <location>
        <begin position="23"/>
        <end position="221"/>
    </location>
</feature>
<evidence type="ECO:0000313" key="5">
    <source>
        <dbReference type="Proteomes" id="UP000630718"/>
    </source>
</evidence>
<feature type="signal peptide" evidence="2">
    <location>
        <begin position="1"/>
        <end position="22"/>
    </location>
</feature>
<gene>
    <name evidence="4" type="ORF">GCM10018772_19660</name>
</gene>
<accession>A0A919ABR7</accession>
<feature type="region of interest" description="Disordered" evidence="1">
    <location>
        <begin position="35"/>
        <end position="85"/>
    </location>
</feature>
<dbReference type="Proteomes" id="UP000630718">
    <property type="component" value="Unassembled WGS sequence"/>
</dbReference>
<proteinExistence type="predicted"/>
<evidence type="ECO:0000313" key="4">
    <source>
        <dbReference type="EMBL" id="GHE95755.1"/>
    </source>
</evidence>
<dbReference type="AlphaFoldDB" id="A0A919ABR7"/>
<name>A0A919ABR7_9ACTN</name>
<feature type="compositionally biased region" description="Low complexity" evidence="1">
    <location>
        <begin position="35"/>
        <end position="60"/>
    </location>
</feature>
<keyword evidence="2" id="KW-0732">Signal</keyword>
<organism evidence="4 5">
    <name type="scientific">Streptomyces fumanus</name>
    <dbReference type="NCBI Taxonomy" id="67302"/>
    <lineage>
        <taxon>Bacteria</taxon>
        <taxon>Bacillati</taxon>
        <taxon>Actinomycetota</taxon>
        <taxon>Actinomycetes</taxon>
        <taxon>Kitasatosporales</taxon>
        <taxon>Streptomycetaceae</taxon>
        <taxon>Streptomyces</taxon>
    </lineage>
</organism>
<dbReference type="InterPro" id="IPR025326">
    <property type="entry name" value="DUF4232"/>
</dbReference>
<feature type="compositionally biased region" description="Low complexity" evidence="1">
    <location>
        <begin position="72"/>
        <end position="85"/>
    </location>
</feature>
<comment type="caution">
    <text evidence="4">The sequence shown here is derived from an EMBL/GenBank/DDBJ whole genome shotgun (WGS) entry which is preliminary data.</text>
</comment>
<evidence type="ECO:0000256" key="2">
    <source>
        <dbReference type="SAM" id="SignalP"/>
    </source>
</evidence>
<dbReference type="EMBL" id="BNBI01000004">
    <property type="protein sequence ID" value="GHE95755.1"/>
    <property type="molecule type" value="Genomic_DNA"/>
</dbReference>
<dbReference type="Pfam" id="PF14016">
    <property type="entry name" value="DUF4232"/>
    <property type="match status" value="1"/>
</dbReference>